<dbReference type="InterPro" id="IPR020558">
    <property type="entry name" value="DiOHA_6PGluconate_deHydtase_CS"/>
</dbReference>
<dbReference type="InterPro" id="IPR000581">
    <property type="entry name" value="ILV_EDD_N"/>
</dbReference>
<comment type="cofactor">
    <cofactor evidence="14">
        <name>[4Fe-4S] cluster</name>
        <dbReference type="ChEBI" id="CHEBI:49883"/>
    </cofactor>
    <text evidence="14">Binds 1 [4Fe-4S] cluster.</text>
</comment>
<evidence type="ECO:0000256" key="14">
    <source>
        <dbReference type="HAMAP-Rule" id="MF_02094"/>
    </source>
</evidence>
<dbReference type="GO" id="GO:0009255">
    <property type="term" value="P:Entner-Doudoroff pathway through 6-phosphogluconate"/>
    <property type="evidence" value="ECO:0007669"/>
    <property type="project" value="UniProtKB-UniRule"/>
</dbReference>
<keyword evidence="19" id="KW-1185">Reference proteome</keyword>
<dbReference type="SUPFAM" id="SSF143975">
    <property type="entry name" value="IlvD/EDD N-terminal domain-like"/>
    <property type="match status" value="1"/>
</dbReference>
<dbReference type="SUPFAM" id="SSF52016">
    <property type="entry name" value="LeuD/IlvD-like"/>
    <property type="match status" value="1"/>
</dbReference>
<dbReference type="NCBIfam" id="TIGR01182">
    <property type="entry name" value="eda"/>
    <property type="match status" value="1"/>
</dbReference>
<evidence type="ECO:0000256" key="8">
    <source>
        <dbReference type="ARBA" id="ARBA00023014"/>
    </source>
</evidence>
<dbReference type="NCBIfam" id="TIGR01196">
    <property type="entry name" value="edd"/>
    <property type="match status" value="1"/>
</dbReference>
<reference evidence="18 19" key="1">
    <citation type="journal article" date="2012" name="Stand. Genomic Sci.">
        <title>Genome sequence of the ocean sediment bacterium Saccharomonospora marina type strain (XMU15(T)).</title>
        <authorList>
            <person name="Klenk H.P."/>
            <person name="Lu M."/>
            <person name="Lucas S."/>
            <person name="Lapidus A."/>
            <person name="Copeland A."/>
            <person name="Pitluck S."/>
            <person name="Goodwin L.A."/>
            <person name="Han C."/>
            <person name="Tapia R."/>
            <person name="Brambilla E.M."/>
            <person name="Potter G."/>
            <person name="Land M."/>
            <person name="Ivanova N."/>
            <person name="Rohde M."/>
            <person name="Goker M."/>
            <person name="Detter J.C."/>
            <person name="Li W.J."/>
            <person name="Kyrpides N.C."/>
            <person name="Woyke T."/>
        </authorList>
    </citation>
    <scope>NUCLEOTIDE SEQUENCE [LARGE SCALE GENOMIC DNA]</scope>
    <source>
        <strain evidence="18 19">XMU15</strain>
    </source>
</reference>
<dbReference type="InterPro" id="IPR056740">
    <property type="entry name" value="ILV_EDD_C"/>
</dbReference>
<dbReference type="GO" id="GO:0008675">
    <property type="term" value="F:2-dehydro-3-deoxy-phosphogluconate aldolase activity"/>
    <property type="evidence" value="ECO:0007669"/>
    <property type="project" value="UniProtKB-EC"/>
</dbReference>
<keyword evidence="6 14" id="KW-0479">Metal-binding</keyword>
<evidence type="ECO:0000313" key="19">
    <source>
        <dbReference type="Proteomes" id="UP000004926"/>
    </source>
</evidence>
<dbReference type="EMBL" id="CM001439">
    <property type="protein sequence ID" value="EHR51977.1"/>
    <property type="molecule type" value="Genomic_DNA"/>
</dbReference>
<evidence type="ECO:0000256" key="2">
    <source>
        <dbReference type="ARBA" id="ARBA00004736"/>
    </source>
</evidence>
<evidence type="ECO:0000256" key="3">
    <source>
        <dbReference type="ARBA" id="ARBA00006486"/>
    </source>
</evidence>
<dbReference type="eggNOG" id="COG0800">
    <property type="taxonomic scope" value="Bacteria"/>
</dbReference>
<comment type="pathway">
    <text evidence="14">Carbohydrate metabolism; Entner-Doudoroff pathway.</text>
</comment>
<comment type="similarity">
    <text evidence="3 14">Belongs to the IlvD/Edd family.</text>
</comment>
<evidence type="ECO:0000313" key="18">
    <source>
        <dbReference type="EMBL" id="EHR51977.1"/>
    </source>
</evidence>
<protein>
    <recommendedName>
        <fullName evidence="14 15">Phosphogluconate dehydratase</fullName>
        <ecNumber evidence="14 15">4.2.1.12</ecNumber>
    </recommendedName>
</protein>
<dbReference type="InterPro" id="IPR000887">
    <property type="entry name" value="Aldlse_KDPG_KHG"/>
</dbReference>
<feature type="binding site" evidence="14">
    <location>
        <position position="227"/>
    </location>
    <ligand>
        <name>[4Fe-4S] cluster</name>
        <dbReference type="ChEBI" id="CHEBI:49883"/>
    </ligand>
</feature>
<dbReference type="eggNOG" id="COG0129">
    <property type="taxonomic scope" value="Bacteria"/>
</dbReference>
<comment type="pathway">
    <text evidence="2">Carbohydrate acid metabolism; 2-dehydro-3-deoxy-D-gluconate degradation; D-glyceraldehyde 3-phosphate and pyruvate from 2-dehydro-3-deoxy-D-gluconate: step 2/2.</text>
</comment>
<comment type="catalytic activity">
    <reaction evidence="14">
        <text>6-phospho-D-gluconate = 2-dehydro-3-deoxy-6-phospho-D-gluconate + H2O</text>
        <dbReference type="Rhea" id="RHEA:17277"/>
        <dbReference type="ChEBI" id="CHEBI:15377"/>
        <dbReference type="ChEBI" id="CHEBI:57569"/>
        <dbReference type="ChEBI" id="CHEBI:58759"/>
        <dbReference type="EC" id="4.2.1.12"/>
    </reaction>
</comment>
<keyword evidence="12 14" id="KW-0119">Carbohydrate metabolism</keyword>
<evidence type="ECO:0000256" key="10">
    <source>
        <dbReference type="ARBA" id="ARBA00023239"/>
    </source>
</evidence>
<evidence type="ECO:0000256" key="12">
    <source>
        <dbReference type="ARBA" id="ARBA00023277"/>
    </source>
</evidence>
<keyword evidence="13" id="KW-0100">Branched-chain amino acid biosynthesis</keyword>
<dbReference type="SUPFAM" id="SSF51569">
    <property type="entry name" value="Aldolase"/>
    <property type="match status" value="1"/>
</dbReference>
<dbReference type="GO" id="GO:0051537">
    <property type="term" value="F:2 iron, 2 sulfur cluster binding"/>
    <property type="evidence" value="ECO:0007669"/>
    <property type="project" value="UniProtKB-KW"/>
</dbReference>
<dbReference type="InterPro" id="IPR031338">
    <property type="entry name" value="KDPG/KHG_AS_2"/>
</dbReference>
<evidence type="ECO:0000256" key="11">
    <source>
        <dbReference type="ARBA" id="ARBA00023270"/>
    </source>
</evidence>
<proteinExistence type="inferred from homology"/>
<dbReference type="Proteomes" id="UP000004926">
    <property type="component" value="Chromosome"/>
</dbReference>
<keyword evidence="4 14" id="KW-0004">4Fe-4S</keyword>
<evidence type="ECO:0000256" key="13">
    <source>
        <dbReference type="ARBA" id="ARBA00023304"/>
    </source>
</evidence>
<dbReference type="PROSITE" id="PS00887">
    <property type="entry name" value="ILVD_EDD_2"/>
    <property type="match status" value="1"/>
</dbReference>
<dbReference type="GO" id="GO:0019521">
    <property type="term" value="P:D-gluconate metabolic process"/>
    <property type="evidence" value="ECO:0007669"/>
    <property type="project" value="UniProtKB-KW"/>
</dbReference>
<keyword evidence="5" id="KW-0001">2Fe-2S</keyword>
<dbReference type="PANTHER" id="PTHR43661">
    <property type="entry name" value="D-XYLONATE DEHYDRATASE"/>
    <property type="match status" value="1"/>
</dbReference>
<dbReference type="HAMAP" id="MF_02094">
    <property type="entry name" value="Edd"/>
    <property type="match status" value="1"/>
</dbReference>
<keyword evidence="13" id="KW-0028">Amino-acid biosynthesis</keyword>
<dbReference type="HOGENOM" id="CLU_014271_1_2_11"/>
<dbReference type="Pfam" id="PF00920">
    <property type="entry name" value="ILVD_EDD_N"/>
    <property type="match status" value="1"/>
</dbReference>
<dbReference type="GO" id="GO:0051539">
    <property type="term" value="F:4 iron, 4 sulfur cluster binding"/>
    <property type="evidence" value="ECO:0007669"/>
    <property type="project" value="UniProtKB-UniRule"/>
</dbReference>
<evidence type="ECO:0000259" key="16">
    <source>
        <dbReference type="Pfam" id="PF00920"/>
    </source>
</evidence>
<dbReference type="InterPro" id="IPR037237">
    <property type="entry name" value="IlvD/EDD_N"/>
</dbReference>
<organism evidence="18 19">
    <name type="scientific">Saccharomonospora marina XMU15</name>
    <dbReference type="NCBI Taxonomy" id="882083"/>
    <lineage>
        <taxon>Bacteria</taxon>
        <taxon>Bacillati</taxon>
        <taxon>Actinomycetota</taxon>
        <taxon>Actinomycetes</taxon>
        <taxon>Pseudonocardiales</taxon>
        <taxon>Pseudonocardiaceae</taxon>
        <taxon>Saccharomonospora</taxon>
    </lineage>
</organism>
<dbReference type="NCBIfam" id="NF004325">
    <property type="entry name" value="PRK05718.1"/>
    <property type="match status" value="1"/>
</dbReference>
<sequence length="841" mass="86520">MLPLHPVIADVTARIAARSEGSRGAYLSRVGDARSATANGPARAELGCGNLAHGFAACSGPDRLTLRGRQGAGIAIVSSYNDLLSAHQPLGEFPDWLKDAARQAGGVARFAGGVPAMCDGITQGRTGMELSLFSRDVIAMATGVALAHDMFDGALLLGVCDKIVPGLLIGALSFGHLPAILVPAGPMPSGLPNQDKARVRQSYAQGKATREELLRAESASYHSPGTCTFYGTANSNQLVLEVMGLQLPGAAFVHPGTPLRRALTEHAARRIVEISAVGGGEAYTPVAEVVDERSIVNGVVALLATGGSTNHTLHLVAIASAAGIELTWDDFADLSSVVPLLASIYPNGSADINHFHAAGGVQALVASLLDAGLLHSDVRTVAGTGLHRYRAEPVLRDDELAWREVPSRSLDENVLRPLDRPFAPDGGLRMLRGNLGRAVLKVSAVAPRDRTVHAPARVFDTQQQFQLAFRAGELNRDVVVVLRNQGPRANGMPELHGLTPALGSLLDSGHRVALVTDGRMSGASGKVPAAIHVTPEAAVGGPLARVADGDLIRVDADAGELAVDVDAATLASRAPSGSAPGEDEWVGTGRELFAALRRGVGPAERGASVFAPVGPRPRRAVAGVSGGAGLMVTSSELLRLSPVLPVVVLDDADDAVPVAHALRGGGVGVMEVTLRTPAALDAVARVAREVAGMVVGAGTVTTPQQARRAADAGAAFLVTPGCTDGLVSAALHTGLALLPGAATVSEAMRLAERGLDVLKFFPAEASGGVEALRAIAGPLPSLRFCPTGGITTDSAPRYLELANVDCVGGSWLAPKDAIAAKDFAAIEKLARQAVSLAAPRK</sequence>
<gene>
    <name evidence="14" type="primary">edd</name>
    <name evidence="18" type="ORF">SacmaDRAFT_3764</name>
</gene>
<feature type="domain" description="Dihydroxy-acid/6-phosphogluconate dehydratase C-terminal" evidence="17">
    <location>
        <begin position="413"/>
        <end position="607"/>
    </location>
</feature>
<dbReference type="AlphaFoldDB" id="H5X0X7"/>
<evidence type="ECO:0000256" key="6">
    <source>
        <dbReference type="ARBA" id="ARBA00022723"/>
    </source>
</evidence>
<dbReference type="Gene3D" id="3.50.30.80">
    <property type="entry name" value="IlvD/EDD C-terminal domain-like"/>
    <property type="match status" value="1"/>
</dbReference>
<dbReference type="UniPathway" id="UPA00226"/>
<evidence type="ECO:0000256" key="9">
    <source>
        <dbReference type="ARBA" id="ARBA00023064"/>
    </source>
</evidence>
<dbReference type="InterPro" id="IPR013785">
    <property type="entry name" value="Aldolase_TIM"/>
</dbReference>
<dbReference type="STRING" id="882083.SacmaDRAFT_3764"/>
<keyword evidence="10 14" id="KW-0456">Lyase</keyword>
<dbReference type="OrthoDB" id="9807077at2"/>
<dbReference type="GO" id="GO:0046872">
    <property type="term" value="F:metal ion binding"/>
    <property type="evidence" value="ECO:0007669"/>
    <property type="project" value="UniProtKB-KW"/>
</dbReference>
<comment type="function">
    <text evidence="14">Catalyzes the dehydration of 6-phospho-D-gluconate to 2-dehydro-3-deoxy-6-phospho-D-gluconate.</text>
</comment>
<keyword evidence="7 14" id="KW-0408">Iron</keyword>
<keyword evidence="9 14" id="KW-0311">Gluconate utilization</keyword>
<keyword evidence="8 14" id="KW-0411">Iron-sulfur</keyword>
<dbReference type="PROSITE" id="PS00886">
    <property type="entry name" value="ILVD_EDD_1"/>
    <property type="match status" value="1"/>
</dbReference>
<dbReference type="PROSITE" id="PS00160">
    <property type="entry name" value="ALDOLASE_KDPG_KHG_2"/>
    <property type="match status" value="1"/>
</dbReference>
<dbReference type="InterPro" id="IPR004786">
    <property type="entry name" value="6-phosphgluc_deHydtase"/>
</dbReference>
<dbReference type="Pfam" id="PF24877">
    <property type="entry name" value="ILV_EDD_C"/>
    <property type="match status" value="1"/>
</dbReference>
<feature type="binding site" evidence="14">
    <location>
        <position position="160"/>
    </location>
    <ligand>
        <name>[4Fe-4S] cluster</name>
        <dbReference type="ChEBI" id="CHEBI:49883"/>
    </ligand>
</feature>
<evidence type="ECO:0000256" key="4">
    <source>
        <dbReference type="ARBA" id="ARBA00022485"/>
    </source>
</evidence>
<name>H5X0X7_9PSEU</name>
<dbReference type="GO" id="GO:0004456">
    <property type="term" value="F:phosphogluconate dehydratase activity"/>
    <property type="evidence" value="ECO:0007669"/>
    <property type="project" value="UniProtKB-UniRule"/>
</dbReference>
<dbReference type="CDD" id="cd00452">
    <property type="entry name" value="KDPG_aldolase"/>
    <property type="match status" value="1"/>
</dbReference>
<accession>H5X0X7</accession>
<dbReference type="InterPro" id="IPR031337">
    <property type="entry name" value="KDPG/KHG_AS_1"/>
</dbReference>
<comment type="catalytic activity">
    <reaction evidence="1">
        <text>2-dehydro-3-deoxy-6-phospho-D-gluconate = D-glyceraldehyde 3-phosphate + pyruvate</text>
        <dbReference type="Rhea" id="RHEA:17089"/>
        <dbReference type="ChEBI" id="CHEBI:15361"/>
        <dbReference type="ChEBI" id="CHEBI:57569"/>
        <dbReference type="ChEBI" id="CHEBI:59776"/>
        <dbReference type="EC" id="4.1.2.14"/>
    </reaction>
</comment>
<dbReference type="Gene3D" id="3.20.20.70">
    <property type="entry name" value="Aldolase class I"/>
    <property type="match status" value="1"/>
</dbReference>
<dbReference type="GO" id="GO:0005829">
    <property type="term" value="C:cytosol"/>
    <property type="evidence" value="ECO:0007669"/>
    <property type="project" value="TreeGrafter"/>
</dbReference>
<evidence type="ECO:0000259" key="17">
    <source>
        <dbReference type="Pfam" id="PF24877"/>
    </source>
</evidence>
<dbReference type="InterPro" id="IPR042096">
    <property type="entry name" value="Dihydro-acid_dehy_C"/>
</dbReference>
<evidence type="ECO:0000256" key="15">
    <source>
        <dbReference type="NCBIfam" id="TIGR01196"/>
    </source>
</evidence>
<dbReference type="PANTHER" id="PTHR43661:SF1">
    <property type="entry name" value="PHOSPHOGLUCONATE DEHYDRATASE"/>
    <property type="match status" value="1"/>
</dbReference>
<keyword evidence="11" id="KW-0704">Schiff base</keyword>
<feature type="domain" description="Dihydroxy-acid/6-phosphogluconate dehydratase N-terminal" evidence="16">
    <location>
        <begin position="74"/>
        <end position="387"/>
    </location>
</feature>
<evidence type="ECO:0000256" key="1">
    <source>
        <dbReference type="ARBA" id="ARBA00000654"/>
    </source>
</evidence>
<dbReference type="GO" id="GO:0009082">
    <property type="term" value="P:branched-chain amino acid biosynthetic process"/>
    <property type="evidence" value="ECO:0007669"/>
    <property type="project" value="UniProtKB-KW"/>
</dbReference>
<dbReference type="EC" id="4.2.1.12" evidence="14 15"/>
<evidence type="ECO:0000256" key="5">
    <source>
        <dbReference type="ARBA" id="ARBA00022714"/>
    </source>
</evidence>
<evidence type="ECO:0000256" key="7">
    <source>
        <dbReference type="ARBA" id="ARBA00023004"/>
    </source>
</evidence>
<dbReference type="Pfam" id="PF01081">
    <property type="entry name" value="Aldolase"/>
    <property type="match status" value="1"/>
</dbReference>
<dbReference type="PROSITE" id="PS00159">
    <property type="entry name" value="ALDOLASE_KDPG_KHG_1"/>
    <property type="match status" value="1"/>
</dbReference>